<gene>
    <name evidence="1" type="ORF">SAMN05720469_13718</name>
</gene>
<evidence type="ECO:0000313" key="1">
    <source>
        <dbReference type="EMBL" id="SHL12906.1"/>
    </source>
</evidence>
<dbReference type="RefSeq" id="WP_073305970.1">
    <property type="nucleotide sequence ID" value="NZ_FRAW01000037.1"/>
</dbReference>
<protein>
    <recommendedName>
        <fullName evidence="3">NYN domain-containing protein</fullName>
    </recommendedName>
</protein>
<accession>A0A1M6Y3W5</accession>
<proteinExistence type="predicted"/>
<keyword evidence="2" id="KW-1185">Reference proteome</keyword>
<evidence type="ECO:0000313" key="2">
    <source>
        <dbReference type="Proteomes" id="UP000184275"/>
    </source>
</evidence>
<dbReference type="EMBL" id="FRAW01000037">
    <property type="protein sequence ID" value="SHL12906.1"/>
    <property type="molecule type" value="Genomic_DNA"/>
</dbReference>
<dbReference type="Proteomes" id="UP000184275">
    <property type="component" value="Unassembled WGS sequence"/>
</dbReference>
<name>A0A1M6Y3W5_9BACT</name>
<dbReference type="AlphaFoldDB" id="A0A1M6Y3W5"/>
<sequence>MNQSAESNAFKVGFFVDGFTLRKVNEYYRNQVPECNGINLLGLKNWAAAQASRYFWAGRSIEMMSHYYHPYRNPEEDNDFRHRGMMFFSGELAKAGFGVHFAEVNYVKNLCPNMALKEDVLLYAQYKQLDALILASTQGQFAGLPERLARMNVPTLLLGWNFTYCNQNREVHWHTDKDLRRESTYYIPMERVMEKNRASRDVLTRELFLSPRRKATACRGVSSGFPKGMSRLA</sequence>
<organism evidence="1 2">
    <name type="scientific">Fibrobacter intestinalis</name>
    <dbReference type="NCBI Taxonomy" id="28122"/>
    <lineage>
        <taxon>Bacteria</taxon>
        <taxon>Pseudomonadati</taxon>
        <taxon>Fibrobacterota</taxon>
        <taxon>Fibrobacteria</taxon>
        <taxon>Fibrobacterales</taxon>
        <taxon>Fibrobacteraceae</taxon>
        <taxon>Fibrobacter</taxon>
    </lineage>
</organism>
<reference evidence="2" key="1">
    <citation type="submission" date="2016-11" db="EMBL/GenBank/DDBJ databases">
        <authorList>
            <person name="Varghese N."/>
            <person name="Submissions S."/>
        </authorList>
    </citation>
    <scope>NUCLEOTIDE SEQUENCE [LARGE SCALE GENOMIC DNA]</scope>
    <source>
        <strain evidence="2">UWOS</strain>
    </source>
</reference>
<evidence type="ECO:0008006" key="3">
    <source>
        <dbReference type="Google" id="ProtNLM"/>
    </source>
</evidence>